<keyword evidence="3" id="KW-1185">Reference proteome</keyword>
<feature type="region of interest" description="Disordered" evidence="1">
    <location>
        <begin position="156"/>
        <end position="725"/>
    </location>
</feature>
<evidence type="ECO:0000313" key="2">
    <source>
        <dbReference type="EMBL" id="KIP04404.1"/>
    </source>
</evidence>
<gene>
    <name evidence="2" type="ORF">PHLGIDRAFT_196025</name>
</gene>
<feature type="compositionally biased region" description="Low complexity" evidence="1">
    <location>
        <begin position="350"/>
        <end position="359"/>
    </location>
</feature>
<dbReference type="HOGENOM" id="CLU_367266_0_0_1"/>
<feature type="compositionally biased region" description="Basic residues" evidence="1">
    <location>
        <begin position="453"/>
        <end position="462"/>
    </location>
</feature>
<evidence type="ECO:0000256" key="1">
    <source>
        <dbReference type="SAM" id="MobiDB-lite"/>
    </source>
</evidence>
<feature type="compositionally biased region" description="Low complexity" evidence="1">
    <location>
        <begin position="634"/>
        <end position="646"/>
    </location>
</feature>
<protein>
    <submittedName>
        <fullName evidence="2">Uncharacterized protein</fullName>
    </submittedName>
</protein>
<feature type="compositionally biased region" description="Low complexity" evidence="1">
    <location>
        <begin position="528"/>
        <end position="542"/>
    </location>
</feature>
<feature type="compositionally biased region" description="Polar residues" evidence="1">
    <location>
        <begin position="518"/>
        <end position="527"/>
    </location>
</feature>
<feature type="region of interest" description="Disordered" evidence="1">
    <location>
        <begin position="67"/>
        <end position="130"/>
    </location>
</feature>
<feature type="compositionally biased region" description="Basic and acidic residues" evidence="1">
    <location>
        <begin position="583"/>
        <end position="593"/>
    </location>
</feature>
<dbReference type="AlphaFoldDB" id="A0A0C3NHT9"/>
<feature type="compositionally biased region" description="Low complexity" evidence="1">
    <location>
        <begin position="267"/>
        <end position="276"/>
    </location>
</feature>
<proteinExistence type="predicted"/>
<name>A0A0C3NHT9_PHLG1</name>
<feature type="compositionally biased region" description="Pro residues" evidence="1">
    <location>
        <begin position="622"/>
        <end position="633"/>
    </location>
</feature>
<feature type="compositionally biased region" description="Basic and acidic residues" evidence="1">
    <location>
        <begin position="716"/>
        <end position="725"/>
    </location>
</feature>
<accession>A0A0C3NHT9</accession>
<feature type="region of interest" description="Disordered" evidence="1">
    <location>
        <begin position="1"/>
        <end position="20"/>
    </location>
</feature>
<feature type="compositionally biased region" description="Polar residues" evidence="1">
    <location>
        <begin position="601"/>
        <end position="616"/>
    </location>
</feature>
<feature type="compositionally biased region" description="Basic and acidic residues" evidence="1">
    <location>
        <begin position="362"/>
        <end position="376"/>
    </location>
</feature>
<dbReference type="STRING" id="745531.A0A0C3NHT9"/>
<reference evidence="2 3" key="1">
    <citation type="journal article" date="2014" name="PLoS Genet.">
        <title>Analysis of the Phlebiopsis gigantea genome, transcriptome and secretome provides insight into its pioneer colonization strategies of wood.</title>
        <authorList>
            <person name="Hori C."/>
            <person name="Ishida T."/>
            <person name="Igarashi K."/>
            <person name="Samejima M."/>
            <person name="Suzuki H."/>
            <person name="Master E."/>
            <person name="Ferreira P."/>
            <person name="Ruiz-Duenas F.J."/>
            <person name="Held B."/>
            <person name="Canessa P."/>
            <person name="Larrondo L.F."/>
            <person name="Schmoll M."/>
            <person name="Druzhinina I.S."/>
            <person name="Kubicek C.P."/>
            <person name="Gaskell J.A."/>
            <person name="Kersten P."/>
            <person name="St John F."/>
            <person name="Glasner J."/>
            <person name="Sabat G."/>
            <person name="Splinter BonDurant S."/>
            <person name="Syed K."/>
            <person name="Yadav J."/>
            <person name="Mgbeahuruike A.C."/>
            <person name="Kovalchuk A."/>
            <person name="Asiegbu F.O."/>
            <person name="Lackner G."/>
            <person name="Hoffmeister D."/>
            <person name="Rencoret J."/>
            <person name="Gutierrez A."/>
            <person name="Sun H."/>
            <person name="Lindquist E."/>
            <person name="Barry K."/>
            <person name="Riley R."/>
            <person name="Grigoriev I.V."/>
            <person name="Henrissat B."/>
            <person name="Kues U."/>
            <person name="Berka R.M."/>
            <person name="Martinez A.T."/>
            <person name="Covert S.F."/>
            <person name="Blanchette R.A."/>
            <person name="Cullen D."/>
        </authorList>
    </citation>
    <scope>NUCLEOTIDE SEQUENCE [LARGE SCALE GENOMIC DNA]</scope>
    <source>
        <strain evidence="2 3">11061_1 CR5-6</strain>
    </source>
</reference>
<dbReference type="Proteomes" id="UP000053257">
    <property type="component" value="Unassembled WGS sequence"/>
</dbReference>
<dbReference type="EMBL" id="KN840576">
    <property type="protein sequence ID" value="KIP04404.1"/>
    <property type="molecule type" value="Genomic_DNA"/>
</dbReference>
<feature type="compositionally biased region" description="Acidic residues" evidence="1">
    <location>
        <begin position="201"/>
        <end position="215"/>
    </location>
</feature>
<dbReference type="OrthoDB" id="3271227at2759"/>
<feature type="compositionally biased region" description="Basic residues" evidence="1">
    <location>
        <begin position="424"/>
        <end position="434"/>
    </location>
</feature>
<organism evidence="2 3">
    <name type="scientific">Phlebiopsis gigantea (strain 11061_1 CR5-6)</name>
    <name type="common">White-rot fungus</name>
    <name type="synonym">Peniophora gigantea</name>
    <dbReference type="NCBI Taxonomy" id="745531"/>
    <lineage>
        <taxon>Eukaryota</taxon>
        <taxon>Fungi</taxon>
        <taxon>Dikarya</taxon>
        <taxon>Basidiomycota</taxon>
        <taxon>Agaricomycotina</taxon>
        <taxon>Agaricomycetes</taxon>
        <taxon>Polyporales</taxon>
        <taxon>Phanerochaetaceae</taxon>
        <taxon>Phlebiopsis</taxon>
    </lineage>
</organism>
<sequence>MRLPFDDTDVVAASDEEDAFPDPLDLLNTSVIQSSPTTANTSIYEFTSKFTVPQHHELSQPPIAILPGAAESAPSSPHPGPSRAAALTKAADNHTPNTSIIAKGPPKPRPRPRPAYKIPPPADTAQSSAVPAASLIMSNIAPSTLPAPTVKSIIQESSLTPHKGKEKQSGAVDDSIDSYSLDIAERTKMRSRGKNSKAIPDDDIIELSSGSEDELSLLPPSITKPTSSAKKKGKEKGRASPTHKSLKRKKVMHDMDSTLATLPIPTSDPAPSSQLPPSDPPLPSSSNAAPPTDLHNSHTLSSPLLASRKRKRAGAVVLDDDEDDYGNNGPAGLAAAYSGDLMPPPPPPMFFASSSSSASRDVPADEHVLELPTEPKKKAKKKAANDDEDDWEGEPKPKPKPKGKTKAAVDDGGESDWTAEKPKAKPKPRARPKKKAPEPVGEGTEASAEPKPKAKRPARKMKVVVEVTSPRKQAPPSADANKHDESRLTAPPAPVIPESEESELSILESDLERGGPSSKGTKPSDTTKSSSLGKSGASAVSKSKGKGKKRVLLSDDEDELVKNSSPPKKTKRKSAVSSPLSELEAHPLEKEAVAEEPDQPVPSTSAKKSTLGSKELSSSPEEPAPQTPAPKPLPSVSSASGSSRVRTVIPKNTPMSELLRKVNSAPGSPFASSRPVHSPYLKSSKSMLRRIAPLHPHRRTPPPPPPRPPPPKKTKKQLEREEKWEMELEDTVEGWYCLPEEERAALRRAKRDAEMGFDD</sequence>
<evidence type="ECO:0000313" key="3">
    <source>
        <dbReference type="Proteomes" id="UP000053257"/>
    </source>
</evidence>